<proteinExistence type="predicted"/>
<evidence type="ECO:0000313" key="2">
    <source>
        <dbReference type="EMBL" id="KAK6317618.1"/>
    </source>
</evidence>
<name>A0AAN8LV53_9TELE</name>
<evidence type="ECO:0000313" key="3">
    <source>
        <dbReference type="Proteomes" id="UP001356427"/>
    </source>
</evidence>
<keyword evidence="3" id="KW-1185">Reference proteome</keyword>
<dbReference type="AlphaFoldDB" id="A0AAN8LV53"/>
<feature type="chain" id="PRO_5042982243" evidence="1">
    <location>
        <begin position="20"/>
        <end position="74"/>
    </location>
</feature>
<reference evidence="2 3" key="1">
    <citation type="submission" date="2021-04" db="EMBL/GenBank/DDBJ databases">
        <authorList>
            <person name="De Guttry C."/>
            <person name="Zahm M."/>
            <person name="Klopp C."/>
            <person name="Cabau C."/>
            <person name="Louis A."/>
            <person name="Berthelot C."/>
            <person name="Parey E."/>
            <person name="Roest Crollius H."/>
            <person name="Montfort J."/>
            <person name="Robinson-Rechavi M."/>
            <person name="Bucao C."/>
            <person name="Bouchez O."/>
            <person name="Gislard M."/>
            <person name="Lluch J."/>
            <person name="Milhes M."/>
            <person name="Lampietro C."/>
            <person name="Lopez Roques C."/>
            <person name="Donnadieu C."/>
            <person name="Braasch I."/>
            <person name="Desvignes T."/>
            <person name="Postlethwait J."/>
            <person name="Bobe J."/>
            <person name="Wedekind C."/>
            <person name="Guiguen Y."/>
        </authorList>
    </citation>
    <scope>NUCLEOTIDE SEQUENCE [LARGE SCALE GENOMIC DNA]</scope>
    <source>
        <strain evidence="2">Cs_M1</strain>
        <tissue evidence="2">Blood</tissue>
    </source>
</reference>
<dbReference type="Proteomes" id="UP001356427">
    <property type="component" value="Unassembled WGS sequence"/>
</dbReference>
<sequence length="74" mass="8109">MTVLLSLMVLFSVCGEGNSSCLSVSGVGTVCDPQHYQDWCDYCWTSGLTAYSRCHVSQLVLLSSLMLLSLWLLS</sequence>
<protein>
    <submittedName>
        <fullName evidence="2">Uncharacterized protein</fullName>
    </submittedName>
</protein>
<accession>A0AAN8LV53</accession>
<gene>
    <name evidence="2" type="ORF">J4Q44_G00130180</name>
</gene>
<feature type="signal peptide" evidence="1">
    <location>
        <begin position="1"/>
        <end position="19"/>
    </location>
</feature>
<organism evidence="2 3">
    <name type="scientific">Coregonus suidteri</name>
    <dbReference type="NCBI Taxonomy" id="861788"/>
    <lineage>
        <taxon>Eukaryota</taxon>
        <taxon>Metazoa</taxon>
        <taxon>Chordata</taxon>
        <taxon>Craniata</taxon>
        <taxon>Vertebrata</taxon>
        <taxon>Euteleostomi</taxon>
        <taxon>Actinopterygii</taxon>
        <taxon>Neopterygii</taxon>
        <taxon>Teleostei</taxon>
        <taxon>Protacanthopterygii</taxon>
        <taxon>Salmoniformes</taxon>
        <taxon>Salmonidae</taxon>
        <taxon>Coregoninae</taxon>
        <taxon>Coregonus</taxon>
    </lineage>
</organism>
<comment type="caution">
    <text evidence="2">The sequence shown here is derived from an EMBL/GenBank/DDBJ whole genome shotgun (WGS) entry which is preliminary data.</text>
</comment>
<dbReference type="EMBL" id="JAGTTL010000010">
    <property type="protein sequence ID" value="KAK6317618.1"/>
    <property type="molecule type" value="Genomic_DNA"/>
</dbReference>
<keyword evidence="1" id="KW-0732">Signal</keyword>
<evidence type="ECO:0000256" key="1">
    <source>
        <dbReference type="SAM" id="SignalP"/>
    </source>
</evidence>